<protein>
    <recommendedName>
        <fullName evidence="2">Terpene synthase</fullName>
        <ecNumber evidence="2">4.2.3.-</ecNumber>
    </recommendedName>
</protein>
<evidence type="ECO:0000256" key="1">
    <source>
        <dbReference type="ARBA" id="ARBA00023239"/>
    </source>
</evidence>
<evidence type="ECO:0000256" key="3">
    <source>
        <dbReference type="SAM" id="MobiDB-lite"/>
    </source>
</evidence>
<keyword evidence="2" id="KW-0460">Magnesium</keyword>
<dbReference type="EC" id="4.2.3.-" evidence="2"/>
<organism evidence="4">
    <name type="scientific">Streptomyces sp. R28</name>
    <dbReference type="NCBI Taxonomy" id="3238628"/>
    <lineage>
        <taxon>Bacteria</taxon>
        <taxon>Bacillati</taxon>
        <taxon>Actinomycetota</taxon>
        <taxon>Actinomycetes</taxon>
        <taxon>Kitasatosporales</taxon>
        <taxon>Streptomycetaceae</taxon>
        <taxon>Streptomyces</taxon>
    </lineage>
</organism>
<dbReference type="EMBL" id="CP163439">
    <property type="protein sequence ID" value="XDQ39605.1"/>
    <property type="molecule type" value="Genomic_DNA"/>
</dbReference>
<reference evidence="4" key="1">
    <citation type="submission" date="2024-07" db="EMBL/GenBank/DDBJ databases">
        <authorList>
            <person name="Yu S.T."/>
        </authorList>
    </citation>
    <scope>NUCLEOTIDE SEQUENCE</scope>
    <source>
        <strain evidence="4">R28</strain>
    </source>
</reference>
<keyword evidence="2" id="KW-0479">Metal-binding</keyword>
<dbReference type="GO" id="GO:0010333">
    <property type="term" value="F:terpene synthase activity"/>
    <property type="evidence" value="ECO:0007669"/>
    <property type="project" value="InterPro"/>
</dbReference>
<name>A0AB39QDH9_9ACTN</name>
<dbReference type="PANTHER" id="PTHR35201">
    <property type="entry name" value="TERPENE SYNTHASE"/>
    <property type="match status" value="1"/>
</dbReference>
<dbReference type="InterPro" id="IPR008949">
    <property type="entry name" value="Isoprenoid_synthase_dom_sf"/>
</dbReference>
<dbReference type="SFLD" id="SFLDG01020">
    <property type="entry name" value="Terpene_Cyclase_Like_2"/>
    <property type="match status" value="1"/>
</dbReference>
<sequence>MDETGGPNYAVPLPFWSMAHPQHAQVQLLAQEWAESYGLFRSETTRSKFHSLGYGRLMSYACPTADLDALRLMVEWNTYFFLFDDQQNYAMLNDRAEDYGWLQRAIRRMVASHGSAPHSGHPLVAALSDLCRRTFPRMSIAWGARFEENLRRWLDGQSQENKFRAIGKTPTVNEYVQMRRDASTVYAHIDLMEIGEQTEIPDDLYRSIPFQTLVESTTDIMCWINDIHSLPVETVEGDPINLVTVLQDHDGLGPHEAVAAVSDLVASRVEDHMTAIRELQERMEETCVPHPIREAVLRCVRDQGSWPAGMELWDRTDTIRFSCGELQGPNRPPQYAEDLLTPP</sequence>
<dbReference type="Pfam" id="PF19086">
    <property type="entry name" value="Terpene_syn_C_2"/>
    <property type="match status" value="1"/>
</dbReference>
<dbReference type="Gene3D" id="1.10.600.10">
    <property type="entry name" value="Farnesyl Diphosphate Synthase"/>
    <property type="match status" value="1"/>
</dbReference>
<keyword evidence="1 2" id="KW-0456">Lyase</keyword>
<feature type="region of interest" description="Disordered" evidence="3">
    <location>
        <begin position="324"/>
        <end position="343"/>
    </location>
</feature>
<proteinExistence type="inferred from homology"/>
<dbReference type="RefSeq" id="WP_369174326.1">
    <property type="nucleotide sequence ID" value="NZ_CP163439.1"/>
</dbReference>
<accession>A0AB39QDH9</accession>
<gene>
    <name evidence="4" type="ORF">AB5J49_43085</name>
</gene>
<comment type="similarity">
    <text evidence="2">Belongs to the terpene synthase family.</text>
</comment>
<dbReference type="GO" id="GO:0046872">
    <property type="term" value="F:metal ion binding"/>
    <property type="evidence" value="ECO:0007669"/>
    <property type="project" value="UniProtKB-KW"/>
</dbReference>
<dbReference type="AlphaFoldDB" id="A0AB39QDH9"/>
<dbReference type="InterPro" id="IPR034686">
    <property type="entry name" value="Terpene_cyclase-like_2"/>
</dbReference>
<dbReference type="SFLD" id="SFLDS00005">
    <property type="entry name" value="Isoprenoid_Synthase_Type_I"/>
    <property type="match status" value="1"/>
</dbReference>
<dbReference type="SUPFAM" id="SSF48576">
    <property type="entry name" value="Terpenoid synthases"/>
    <property type="match status" value="1"/>
</dbReference>
<dbReference type="PANTHER" id="PTHR35201:SF4">
    <property type="entry name" value="BETA-PINACENE SYNTHASE-RELATED"/>
    <property type="match status" value="1"/>
</dbReference>
<comment type="cofactor">
    <cofactor evidence="2">
        <name>Mg(2+)</name>
        <dbReference type="ChEBI" id="CHEBI:18420"/>
    </cofactor>
</comment>
<evidence type="ECO:0000256" key="2">
    <source>
        <dbReference type="RuleBase" id="RU366034"/>
    </source>
</evidence>
<evidence type="ECO:0000313" key="4">
    <source>
        <dbReference type="EMBL" id="XDQ39605.1"/>
    </source>
</evidence>